<name>A0A8S9RRW0_BRACR</name>
<gene>
    <name evidence="1" type="ORF">F2Q69_00058888</name>
</gene>
<evidence type="ECO:0000313" key="2">
    <source>
        <dbReference type="Proteomes" id="UP000712600"/>
    </source>
</evidence>
<reference evidence="1" key="1">
    <citation type="submission" date="2019-12" db="EMBL/GenBank/DDBJ databases">
        <title>Genome sequencing and annotation of Brassica cretica.</title>
        <authorList>
            <person name="Studholme D.J."/>
            <person name="Sarris P."/>
        </authorList>
    </citation>
    <scope>NUCLEOTIDE SEQUENCE</scope>
    <source>
        <strain evidence="1">PFS-109/04</strain>
        <tissue evidence="1">Leaf</tissue>
    </source>
</reference>
<protein>
    <submittedName>
        <fullName evidence="1">Uncharacterized protein</fullName>
    </submittedName>
</protein>
<evidence type="ECO:0000313" key="1">
    <source>
        <dbReference type="EMBL" id="KAF3575361.1"/>
    </source>
</evidence>
<dbReference type="Proteomes" id="UP000712600">
    <property type="component" value="Unassembled WGS sequence"/>
</dbReference>
<proteinExistence type="predicted"/>
<dbReference type="AlphaFoldDB" id="A0A8S9RRW0"/>
<accession>A0A8S9RRW0</accession>
<sequence length="118" mass="13767">MSETEGGGWVFIENTSQSDSGWWQPVCRFAWPRTHARRHLVHHMAGCMPRTHAGRHHSSQMSDCMTRAHARRHSSTHMSISMLRLYARRHLVLGRSTSCFYMSGCMYSFHARRHLELL</sequence>
<comment type="caution">
    <text evidence="1">The sequence shown here is derived from an EMBL/GenBank/DDBJ whole genome shotgun (WGS) entry which is preliminary data.</text>
</comment>
<organism evidence="1 2">
    <name type="scientific">Brassica cretica</name>
    <name type="common">Mustard</name>
    <dbReference type="NCBI Taxonomy" id="69181"/>
    <lineage>
        <taxon>Eukaryota</taxon>
        <taxon>Viridiplantae</taxon>
        <taxon>Streptophyta</taxon>
        <taxon>Embryophyta</taxon>
        <taxon>Tracheophyta</taxon>
        <taxon>Spermatophyta</taxon>
        <taxon>Magnoliopsida</taxon>
        <taxon>eudicotyledons</taxon>
        <taxon>Gunneridae</taxon>
        <taxon>Pentapetalae</taxon>
        <taxon>rosids</taxon>
        <taxon>malvids</taxon>
        <taxon>Brassicales</taxon>
        <taxon>Brassicaceae</taxon>
        <taxon>Brassiceae</taxon>
        <taxon>Brassica</taxon>
    </lineage>
</organism>
<dbReference type="EMBL" id="QGKX02000095">
    <property type="protein sequence ID" value="KAF3575361.1"/>
    <property type="molecule type" value="Genomic_DNA"/>
</dbReference>